<name>A0ABR0Q8B4_GOSAR</name>
<comment type="caution">
    <text evidence="1">The sequence shown here is derived from an EMBL/GenBank/DDBJ whole genome shotgun (WGS) entry which is preliminary data.</text>
</comment>
<keyword evidence="2" id="KW-1185">Reference proteome</keyword>
<dbReference type="Proteomes" id="UP001358586">
    <property type="component" value="Chromosome 4"/>
</dbReference>
<accession>A0ABR0Q8B4</accession>
<reference evidence="1 2" key="1">
    <citation type="submission" date="2023-03" db="EMBL/GenBank/DDBJ databases">
        <title>WGS of Gossypium arboreum.</title>
        <authorList>
            <person name="Yu D."/>
        </authorList>
    </citation>
    <scope>NUCLEOTIDE SEQUENCE [LARGE SCALE GENOMIC DNA]</scope>
    <source>
        <tissue evidence="1">Leaf</tissue>
    </source>
</reference>
<evidence type="ECO:0000313" key="1">
    <source>
        <dbReference type="EMBL" id="KAK5835307.1"/>
    </source>
</evidence>
<evidence type="ECO:0000313" key="2">
    <source>
        <dbReference type="Proteomes" id="UP001358586"/>
    </source>
</evidence>
<gene>
    <name evidence="1" type="ORF">PVK06_010995</name>
</gene>
<protein>
    <submittedName>
        <fullName evidence="1">Uncharacterized protein</fullName>
    </submittedName>
</protein>
<organism evidence="1 2">
    <name type="scientific">Gossypium arboreum</name>
    <name type="common">Tree cotton</name>
    <name type="synonym">Gossypium nanking</name>
    <dbReference type="NCBI Taxonomy" id="29729"/>
    <lineage>
        <taxon>Eukaryota</taxon>
        <taxon>Viridiplantae</taxon>
        <taxon>Streptophyta</taxon>
        <taxon>Embryophyta</taxon>
        <taxon>Tracheophyta</taxon>
        <taxon>Spermatophyta</taxon>
        <taxon>Magnoliopsida</taxon>
        <taxon>eudicotyledons</taxon>
        <taxon>Gunneridae</taxon>
        <taxon>Pentapetalae</taxon>
        <taxon>rosids</taxon>
        <taxon>malvids</taxon>
        <taxon>Malvales</taxon>
        <taxon>Malvaceae</taxon>
        <taxon>Malvoideae</taxon>
        <taxon>Gossypium</taxon>
    </lineage>
</organism>
<dbReference type="EMBL" id="JARKNE010000004">
    <property type="protein sequence ID" value="KAK5835307.1"/>
    <property type="molecule type" value="Genomic_DNA"/>
</dbReference>
<proteinExistence type="predicted"/>
<sequence length="210" mass="23240">MVSCSKTCEGVTSESGDSMEVDLVMVKDDKAEEVGIYEPWMLVERKIRRNYKDSPRNVDANSKLRVKQEASTSVVSRKCIREPSGALGVRSVASISSNISTHLNSIFKGPMEVAVLLREGVLDPSKHTTIVFKKNTVGGKLGVARNGTKLNRTIRNQETRFKTPNSYRIPISKSINNMVDFISSQLKERVGAGGLNVAKKQLEAKDIIYH</sequence>